<proteinExistence type="predicted"/>
<reference evidence="2" key="1">
    <citation type="journal article" date="2015" name="Nature">
        <title>Complex archaea that bridge the gap between prokaryotes and eukaryotes.</title>
        <authorList>
            <person name="Spang A."/>
            <person name="Saw J.H."/>
            <person name="Jorgensen S.L."/>
            <person name="Zaremba-Niedzwiedzka K."/>
            <person name="Martijn J."/>
            <person name="Lind A.E."/>
            <person name="van Eijk R."/>
            <person name="Schleper C."/>
            <person name="Guy L."/>
            <person name="Ettema T.J."/>
        </authorList>
    </citation>
    <scope>NUCLEOTIDE SEQUENCE</scope>
</reference>
<comment type="caution">
    <text evidence="2">The sequence shown here is derived from an EMBL/GenBank/DDBJ whole genome shotgun (WGS) entry which is preliminary data.</text>
</comment>
<dbReference type="AlphaFoldDB" id="A0A0F9K0F7"/>
<evidence type="ECO:0000256" key="1">
    <source>
        <dbReference type="SAM" id="MobiDB-lite"/>
    </source>
</evidence>
<organism evidence="2">
    <name type="scientific">marine sediment metagenome</name>
    <dbReference type="NCBI Taxonomy" id="412755"/>
    <lineage>
        <taxon>unclassified sequences</taxon>
        <taxon>metagenomes</taxon>
        <taxon>ecological metagenomes</taxon>
    </lineage>
</organism>
<accession>A0A0F9K0F7</accession>
<feature type="region of interest" description="Disordered" evidence="1">
    <location>
        <begin position="1"/>
        <end position="22"/>
    </location>
</feature>
<evidence type="ECO:0000313" key="2">
    <source>
        <dbReference type="EMBL" id="KKM68191.1"/>
    </source>
</evidence>
<protein>
    <submittedName>
        <fullName evidence="2">Uncharacterized protein</fullName>
    </submittedName>
</protein>
<name>A0A0F9K0F7_9ZZZZ</name>
<sequence length="107" mass="11705">MPKWKGPKTVEELQALKGTTAPRRKKYTEANIPEGIRAEVRYIKGALSGQSPWVTSCHLVENVTGKVMASGTAVCSAKDQPVRKIGRAMAIGRALKKYDQSVPVLLR</sequence>
<dbReference type="EMBL" id="LAZR01010212">
    <property type="protein sequence ID" value="KKM68191.1"/>
    <property type="molecule type" value="Genomic_DNA"/>
</dbReference>
<gene>
    <name evidence="2" type="ORF">LCGC14_1463310</name>
</gene>